<reference evidence="1" key="1">
    <citation type="submission" date="2022-12" db="EMBL/GenBank/DDBJ databases">
        <authorList>
            <person name="Petersen C."/>
        </authorList>
    </citation>
    <scope>NUCLEOTIDE SEQUENCE</scope>
    <source>
        <strain evidence="1">IBT 3081</strain>
    </source>
</reference>
<protein>
    <submittedName>
        <fullName evidence="1">Uncharacterized protein</fullName>
    </submittedName>
</protein>
<name>A0A9W9S958_9EURO</name>
<dbReference type="RefSeq" id="XP_056580342.1">
    <property type="nucleotide sequence ID" value="XM_056724092.1"/>
</dbReference>
<dbReference type="OrthoDB" id="2740448at2759"/>
<dbReference type="EMBL" id="JAPZBT010000002">
    <property type="protein sequence ID" value="KAJ5374356.1"/>
    <property type="molecule type" value="Genomic_DNA"/>
</dbReference>
<evidence type="ECO:0000313" key="1">
    <source>
        <dbReference type="EMBL" id="KAJ5374356.1"/>
    </source>
</evidence>
<sequence>MSHYPHPAARMNSIEYLEEQLQILQIPIDQAMRLNRQAMAKIREGSKTVEFRRCQSCPLLVVTMIEIIRAGDKVGVMGRVPDRPLAAVQTLRFPSLGVLNSIQMNKKCSELRWCGMICDGVSKPSSIVVKRFSNNRYRPRVCVVDADLTVEYLHREGHRIMYTPSGTRR</sequence>
<keyword evidence="2" id="KW-1185">Reference proteome</keyword>
<reference evidence="1" key="2">
    <citation type="journal article" date="2023" name="IMA Fungus">
        <title>Comparative genomic study of the Penicillium genus elucidates a diverse pangenome and 15 lateral gene transfer events.</title>
        <authorList>
            <person name="Petersen C."/>
            <person name="Sorensen T."/>
            <person name="Nielsen M.R."/>
            <person name="Sondergaard T.E."/>
            <person name="Sorensen J.L."/>
            <person name="Fitzpatrick D.A."/>
            <person name="Frisvad J.C."/>
            <person name="Nielsen K.L."/>
        </authorList>
    </citation>
    <scope>NUCLEOTIDE SEQUENCE</scope>
    <source>
        <strain evidence="1">IBT 3081</strain>
    </source>
</reference>
<organism evidence="1 2">
    <name type="scientific">Penicillium concentricum</name>
    <dbReference type="NCBI Taxonomy" id="293559"/>
    <lineage>
        <taxon>Eukaryota</taxon>
        <taxon>Fungi</taxon>
        <taxon>Dikarya</taxon>
        <taxon>Ascomycota</taxon>
        <taxon>Pezizomycotina</taxon>
        <taxon>Eurotiomycetes</taxon>
        <taxon>Eurotiomycetidae</taxon>
        <taxon>Eurotiales</taxon>
        <taxon>Aspergillaceae</taxon>
        <taxon>Penicillium</taxon>
    </lineage>
</organism>
<dbReference type="GeneID" id="81463275"/>
<dbReference type="Proteomes" id="UP001147752">
    <property type="component" value="Unassembled WGS sequence"/>
</dbReference>
<proteinExistence type="predicted"/>
<dbReference type="AlphaFoldDB" id="A0A9W9S958"/>
<gene>
    <name evidence="1" type="ORF">N7517_006362</name>
</gene>
<evidence type="ECO:0000313" key="2">
    <source>
        <dbReference type="Proteomes" id="UP001147752"/>
    </source>
</evidence>
<comment type="caution">
    <text evidence="1">The sequence shown here is derived from an EMBL/GenBank/DDBJ whole genome shotgun (WGS) entry which is preliminary data.</text>
</comment>
<accession>A0A9W9S958</accession>